<sequence length="1904" mass="197597">MPASTASSCLTYPLNAADAAAITTDGGSDNDDSTPPSAVLATAEVNGTDKPIELGGRWTAVRDTRDERAPPRVTGTVKSETALANLLALCLDRIHRLEERQARGEALQNRLDTSLHALLTQAHREQQQQQQQQQQQSSGPAVVEEHRAHGAGDANSSEAYDGECNEPYHRSRQTTNNSHNNCDRATAAATSTAALKSHSQQRRRQHGADEPAYSLGSPTPADAAAPTASTSAKGREEDDALTKNGAGSQHHHHESLGAVPSLSPASLANTKWKEVSSGAGAGIGGGCARAIFSTTSSRSHCNTLTASVVVASDSTNEPPMVSHLGASLGVCRLRQSSLVTVLRPTHTSQAEVHAIAAAADTLSTPVQVSSGNATAASTLISDGVSSTPASATPMSGLAWAVPMVLLSSSENSCCSTPVEFHMSIRPPSQQQQHSPTQPSAEEERPSCLSGPLAERAVEAAYDRPDVTSSAHQEQQRGSRQHLRSPLTQVPPLIDHPQQQQAQLHPQTLHRNSEECEARESASSRVSPTATRGSGSTTASSAAYTGAELDAFYQALSTPRPGTPFFTSSGSAAATGSRATVTAPRKVPFPPGTDNTTAINELFAQTVLNTMDVTSIKDNFTTLVHSVHEEQEKRHRFQRRVGSAVKELFRRVLAMSSMVSRLQRRVRQLESGAGSDGAAEAADWHHHHSSHRERRGTDNNRSAGVSDQNEDGATFDGDIDNSGSERHERFCASLSTASVATSRSRRASSYRRSIGDRSGNARYAVVAVPFSSSRSLSVGCERVPPAGRSPRLSSLTTQCLTGVARGEAMRSRGGAATTGTATNTPAVDGVDIAWMAPVTVTPCVSAAAGASVGPLPLAGSTVPPKMISSSTSLHSSITNTTTATTTTTSRAASAMLVPQSVVSSLASAPQQERAPLPLWLPPMMLDANTTASRSGAATNKSPIVPSLSITDARLDMTSSLHASTTEDERAAPAAATATGRGSAGTCAESANSWATPDGNGGGGDRAWQPPEVYTKHHDNEKVTETLEEQSRIALPPQQQQRRRDLFGGPSAPSPVPPSTSSRRRRHKRNVHQAASTARAVTVVPIPIVSGSQHSFPSARHLSVPLPLPPPTTTTTSSRTSPACASAGTSSAAAAAATAGQAPPNIQLTPEKAAACHSSSGTTGVASQRLFNALHSEHRGGAVAEVRTALDAAAEVSDGCLKSTPRVGVRGGRSVVCATHQSDGSATDVGNTETTAIADSPAASSASCVSPHTLTGSVASLARCASSAATATTLARLANKPATAGPRQRQQRRGASMAKEPPGWRQARQPRGAFISSPAATPRSDAARRSDVGENTCSTYAKREDKNEAAEVELMDTAGGIPLQSCASLPTWRNAAISASPTHSSSDRSRSLHPQRSLLSSWLQSPPVRVATAAGGDDKTILRSPATPASITAILAGGEGLCQCSAGPHQSHSSSGSFVSTPQRWLNAQLGHSLAPATAVDAEGMSFSSPRERLSPMQPVHPVAVAHHPQQQQLLQTTATAHQARKWTSTRLLSSATVSGVLPSVPLAASAQSASNVFRTRAIPLSPSMAHPASVASPVVTDISASPAVGGTDGSGVTAGHLSARLAQPMSPLSSTSRLKQCHHPHPTQVLHLSTSTSSSNTMSTSLAAPCTLPPMLPQDHPPKLAYAQSDDASVLSQHAVVRPRSAAAAALMQTANTLPSGVVSPPSSSWSPRLTPLSTSRLTKPVSSAAASAMSVSSKSMRSGYEAETSARAPVTPDGKTQKPSNAAKVSGKGAQGLSSSPPTGCDGKAAARRVVTQQPKPRSSSLLAHGPCLSPLKRTPDPSHLHEWWLQTPSSTRARGSSRRPRAGLPPPLSVETLSDASGSAPPVPNVGTTQMTYVDRDTAKGDIGHGGGQLCCTGDTLHC</sequence>
<feature type="region of interest" description="Disordered" evidence="1">
    <location>
        <begin position="1834"/>
        <end position="1873"/>
    </location>
</feature>
<feature type="region of interest" description="Disordered" evidence="1">
    <location>
        <begin position="122"/>
        <end position="262"/>
    </location>
</feature>
<feature type="compositionally biased region" description="Low complexity" evidence="1">
    <location>
        <begin position="496"/>
        <end position="509"/>
    </location>
</feature>
<feature type="region of interest" description="Disordered" evidence="1">
    <location>
        <begin position="424"/>
        <end position="448"/>
    </location>
</feature>
<feature type="compositionally biased region" description="Polar residues" evidence="1">
    <location>
        <begin position="1795"/>
        <end position="1806"/>
    </location>
</feature>
<organism evidence="2 3">
    <name type="scientific">Leishmania shawi</name>
    <dbReference type="NCBI Taxonomy" id="5680"/>
    <lineage>
        <taxon>Eukaryota</taxon>
        <taxon>Discoba</taxon>
        <taxon>Euglenozoa</taxon>
        <taxon>Kinetoplastea</taxon>
        <taxon>Metakinetoplastina</taxon>
        <taxon>Trypanosomatida</taxon>
        <taxon>Trypanosomatidae</taxon>
        <taxon>Leishmaniinae</taxon>
        <taxon>Leishmania</taxon>
        <taxon>Leishmania guyanensis species complex</taxon>
    </lineage>
</organism>
<comment type="caution">
    <text evidence="2">The sequence shown here is derived from an EMBL/GenBank/DDBJ whole genome shotgun (WGS) entry which is preliminary data.</text>
</comment>
<feature type="compositionally biased region" description="Polar residues" evidence="1">
    <location>
        <begin position="466"/>
        <end position="477"/>
    </location>
</feature>
<dbReference type="EMBL" id="JBAMZM010000004">
    <property type="protein sequence ID" value="KAL0513075.1"/>
    <property type="molecule type" value="Genomic_DNA"/>
</dbReference>
<feature type="region of interest" description="Disordered" evidence="1">
    <location>
        <begin position="1092"/>
        <end position="1123"/>
    </location>
</feature>
<feature type="region of interest" description="Disordered" evidence="1">
    <location>
        <begin position="960"/>
        <end position="1010"/>
    </location>
</feature>
<dbReference type="Proteomes" id="UP001443563">
    <property type="component" value="Unassembled WGS sequence"/>
</dbReference>
<feature type="compositionally biased region" description="Low complexity" evidence="1">
    <location>
        <begin position="185"/>
        <end position="194"/>
    </location>
</feature>
<evidence type="ECO:0000256" key="1">
    <source>
        <dbReference type="SAM" id="MobiDB-lite"/>
    </source>
</evidence>
<feature type="region of interest" description="Disordered" evidence="1">
    <location>
        <begin position="1274"/>
        <end position="1342"/>
    </location>
</feature>
<feature type="region of interest" description="Disordered" evidence="1">
    <location>
        <begin position="1697"/>
        <end position="1820"/>
    </location>
</feature>
<feature type="compositionally biased region" description="Basic residues" evidence="1">
    <location>
        <begin position="684"/>
        <end position="693"/>
    </location>
</feature>
<feature type="region of interest" description="Disordered" evidence="1">
    <location>
        <begin position="496"/>
        <end position="540"/>
    </location>
</feature>
<feature type="region of interest" description="Disordered" evidence="1">
    <location>
        <begin position="462"/>
        <end position="482"/>
    </location>
</feature>
<feature type="compositionally biased region" description="Basic residues" evidence="1">
    <location>
        <begin position="1060"/>
        <end position="1069"/>
    </location>
</feature>
<feature type="compositionally biased region" description="Low complexity" evidence="1">
    <location>
        <begin position="127"/>
        <end position="136"/>
    </location>
</feature>
<feature type="region of interest" description="Disordered" evidence="1">
    <location>
        <begin position="669"/>
        <end position="722"/>
    </location>
</feature>
<evidence type="ECO:0000313" key="2">
    <source>
        <dbReference type="EMBL" id="KAL0513075.1"/>
    </source>
</evidence>
<feature type="compositionally biased region" description="Low complexity" evidence="1">
    <location>
        <begin position="1111"/>
        <end position="1123"/>
    </location>
</feature>
<name>A0ABR3EFH2_9TRYP</name>
<feature type="compositionally biased region" description="Low complexity" evidence="1">
    <location>
        <begin position="1697"/>
        <end position="1742"/>
    </location>
</feature>
<feature type="compositionally biased region" description="Low complexity" evidence="1">
    <location>
        <begin position="522"/>
        <end position="540"/>
    </location>
</feature>
<keyword evidence="3" id="KW-1185">Reference proteome</keyword>
<feature type="compositionally biased region" description="Low complexity" evidence="1">
    <location>
        <begin position="426"/>
        <end position="439"/>
    </location>
</feature>
<feature type="compositionally biased region" description="Low complexity" evidence="1">
    <location>
        <begin position="970"/>
        <end position="986"/>
    </location>
</feature>
<protein>
    <submittedName>
        <fullName evidence="2">Uncharacterized protein</fullName>
    </submittedName>
</protein>
<feature type="region of interest" description="Disordered" evidence="1">
    <location>
        <begin position="1024"/>
        <end position="1076"/>
    </location>
</feature>
<feature type="compositionally biased region" description="Low complexity" evidence="1">
    <location>
        <begin position="217"/>
        <end position="232"/>
    </location>
</feature>
<feature type="compositionally biased region" description="Low complexity" evidence="1">
    <location>
        <begin position="669"/>
        <end position="680"/>
    </location>
</feature>
<gene>
    <name evidence="2" type="ORF">Q4I29_000772</name>
</gene>
<proteinExistence type="predicted"/>
<accession>A0ABR3EFH2</accession>
<feature type="compositionally biased region" description="Basic and acidic residues" evidence="1">
    <location>
        <begin position="510"/>
        <end position="521"/>
    </location>
</feature>
<evidence type="ECO:0000313" key="3">
    <source>
        <dbReference type="Proteomes" id="UP001443563"/>
    </source>
</evidence>
<reference evidence="2 3" key="1">
    <citation type="submission" date="2024-02" db="EMBL/GenBank/DDBJ databases">
        <title>FIRST GENOME SEQUENCES OF Leishmania (Viannia) shawi, Leishmania (Viannia) lindenbergi AND Leishmania (Viannia) utingensis.</title>
        <authorList>
            <person name="Resadore F."/>
            <person name="Custodio M.G.F."/>
            <person name="Boite M.C."/>
            <person name="Cupolillo E."/>
            <person name="Ferreira G.E.M."/>
        </authorList>
    </citation>
    <scope>NUCLEOTIDE SEQUENCE [LARGE SCALE GENOMIC DNA]</scope>
    <source>
        <strain evidence="2 3">MCEB/BR/1984/M8408</strain>
    </source>
</reference>